<protein>
    <submittedName>
        <fullName evidence="2">DUF2512 family protein</fullName>
    </submittedName>
</protein>
<keyword evidence="1" id="KW-0812">Transmembrane</keyword>
<sequence length="113" mass="12577">MNKMLVKMLVNAVIIVPLLMYFGEVSFLTALVNAVVLSLIAYFVGDQMILRATNNTVATVSDGILSFLYLWIVSDFMDWDLTISEIVITSVILAVAEAFIHRYMASDGERTHA</sequence>
<evidence type="ECO:0000313" key="2">
    <source>
        <dbReference type="EMBL" id="MFC5985304.1"/>
    </source>
</evidence>
<dbReference type="Pfam" id="PF10710">
    <property type="entry name" value="DUF2512"/>
    <property type="match status" value="1"/>
</dbReference>
<dbReference type="RefSeq" id="WP_379892016.1">
    <property type="nucleotide sequence ID" value="NZ_CBCSCT010000088.1"/>
</dbReference>
<keyword evidence="1" id="KW-1133">Transmembrane helix</keyword>
<accession>A0ABW1IJS5</accession>
<proteinExistence type="predicted"/>
<name>A0ABW1IJS5_9BACL</name>
<reference evidence="3" key="1">
    <citation type="journal article" date="2019" name="Int. J. Syst. Evol. Microbiol.">
        <title>The Global Catalogue of Microorganisms (GCM) 10K type strain sequencing project: providing services to taxonomists for standard genome sequencing and annotation.</title>
        <authorList>
            <consortium name="The Broad Institute Genomics Platform"/>
            <consortium name="The Broad Institute Genome Sequencing Center for Infectious Disease"/>
            <person name="Wu L."/>
            <person name="Ma J."/>
        </authorList>
    </citation>
    <scope>NUCLEOTIDE SEQUENCE [LARGE SCALE GENOMIC DNA]</scope>
    <source>
        <strain evidence="3">CCM 8749</strain>
    </source>
</reference>
<organism evidence="2 3">
    <name type="scientific">Marinicrinis lubricantis</name>
    <dbReference type="NCBI Taxonomy" id="2086470"/>
    <lineage>
        <taxon>Bacteria</taxon>
        <taxon>Bacillati</taxon>
        <taxon>Bacillota</taxon>
        <taxon>Bacilli</taxon>
        <taxon>Bacillales</taxon>
        <taxon>Paenibacillaceae</taxon>
    </lineage>
</organism>
<keyword evidence="3" id="KW-1185">Reference proteome</keyword>
<evidence type="ECO:0000256" key="1">
    <source>
        <dbReference type="SAM" id="Phobius"/>
    </source>
</evidence>
<keyword evidence="1" id="KW-0472">Membrane</keyword>
<feature type="transmembrane region" description="Helical" evidence="1">
    <location>
        <begin position="5"/>
        <end position="22"/>
    </location>
</feature>
<dbReference type="EMBL" id="JBHSQV010000011">
    <property type="protein sequence ID" value="MFC5985304.1"/>
    <property type="molecule type" value="Genomic_DNA"/>
</dbReference>
<dbReference type="Proteomes" id="UP001596250">
    <property type="component" value="Unassembled WGS sequence"/>
</dbReference>
<gene>
    <name evidence="2" type="ORF">ACFPXP_02360</name>
</gene>
<feature type="transmembrane region" description="Helical" evidence="1">
    <location>
        <begin position="79"/>
        <end position="100"/>
    </location>
</feature>
<feature type="transmembrane region" description="Helical" evidence="1">
    <location>
        <begin position="28"/>
        <end position="45"/>
    </location>
</feature>
<evidence type="ECO:0000313" key="3">
    <source>
        <dbReference type="Proteomes" id="UP001596250"/>
    </source>
</evidence>
<comment type="caution">
    <text evidence="2">The sequence shown here is derived from an EMBL/GenBank/DDBJ whole genome shotgun (WGS) entry which is preliminary data.</text>
</comment>
<feature type="transmembrane region" description="Helical" evidence="1">
    <location>
        <begin position="57"/>
        <end position="73"/>
    </location>
</feature>
<dbReference type="InterPro" id="IPR019649">
    <property type="entry name" value="DUF2512"/>
</dbReference>